<feature type="transmembrane region" description="Helical" evidence="2">
    <location>
        <begin position="6"/>
        <end position="30"/>
    </location>
</feature>
<keyword evidence="2" id="KW-0472">Membrane</keyword>
<sequence length="90" mass="9868">MALSNGAIIIIVIVCCGGLVCSMGAMGWIYHRQDFDKRGAAYGWRPTDSQGEHMRSVRQRHHENMMHTAGDHEPANSMPCPSHSESSTGV</sequence>
<feature type="compositionally biased region" description="Basic and acidic residues" evidence="1">
    <location>
        <begin position="64"/>
        <end position="74"/>
    </location>
</feature>
<evidence type="ECO:0000313" key="4">
    <source>
        <dbReference type="Proteomes" id="UP000306584"/>
    </source>
</evidence>
<protein>
    <submittedName>
        <fullName evidence="3">Uncharacterized protein</fullName>
    </submittedName>
</protein>
<dbReference type="Proteomes" id="UP000306584">
    <property type="component" value="Unassembled WGS sequence"/>
</dbReference>
<comment type="caution">
    <text evidence="3">The sequence shown here is derived from an EMBL/GenBank/DDBJ whole genome shotgun (WGS) entry which is preliminary data.</text>
</comment>
<evidence type="ECO:0000256" key="1">
    <source>
        <dbReference type="SAM" id="MobiDB-lite"/>
    </source>
</evidence>
<evidence type="ECO:0000256" key="2">
    <source>
        <dbReference type="SAM" id="Phobius"/>
    </source>
</evidence>
<reference evidence="3 4" key="1">
    <citation type="submission" date="2018-10" db="EMBL/GenBank/DDBJ databases">
        <title>Fifty Aureobasidium pullulans genomes reveal a recombining polyextremotolerant generalist.</title>
        <authorList>
            <person name="Gostincar C."/>
            <person name="Turk M."/>
            <person name="Zajc J."/>
            <person name="Gunde-Cimerman N."/>
        </authorList>
    </citation>
    <scope>NUCLEOTIDE SEQUENCE [LARGE SCALE GENOMIC DNA]</scope>
    <source>
        <strain evidence="3 4">EXF-6604</strain>
    </source>
</reference>
<name>A0A4V4JQK7_AURPU</name>
<accession>A0A4V4JQK7</accession>
<gene>
    <name evidence="3" type="ORF">D6D01_09896</name>
</gene>
<dbReference type="AlphaFoldDB" id="A0A4V4JQK7"/>
<organism evidence="3 4">
    <name type="scientific">Aureobasidium pullulans</name>
    <name type="common">Black yeast</name>
    <name type="synonym">Pullularia pullulans</name>
    <dbReference type="NCBI Taxonomy" id="5580"/>
    <lineage>
        <taxon>Eukaryota</taxon>
        <taxon>Fungi</taxon>
        <taxon>Dikarya</taxon>
        <taxon>Ascomycota</taxon>
        <taxon>Pezizomycotina</taxon>
        <taxon>Dothideomycetes</taxon>
        <taxon>Dothideomycetidae</taxon>
        <taxon>Dothideales</taxon>
        <taxon>Saccotheciaceae</taxon>
        <taxon>Aureobasidium</taxon>
    </lineage>
</organism>
<dbReference type="EMBL" id="QZBD01000762">
    <property type="protein sequence ID" value="THY06463.1"/>
    <property type="molecule type" value="Genomic_DNA"/>
</dbReference>
<evidence type="ECO:0000313" key="3">
    <source>
        <dbReference type="EMBL" id="THY06463.1"/>
    </source>
</evidence>
<proteinExistence type="predicted"/>
<keyword evidence="2" id="KW-1133">Transmembrane helix</keyword>
<keyword evidence="2" id="KW-0812">Transmembrane</keyword>
<feature type="region of interest" description="Disordered" evidence="1">
    <location>
        <begin position="64"/>
        <end position="90"/>
    </location>
</feature>